<evidence type="ECO:0000313" key="14">
    <source>
        <dbReference type="EMBL" id="MQM72837.1"/>
    </source>
</evidence>
<dbReference type="CDD" id="cd05913">
    <property type="entry name" value="PaaK"/>
    <property type="match status" value="1"/>
</dbReference>
<dbReference type="PIRSF" id="PIRSF006444">
    <property type="entry name" value="PaaK"/>
    <property type="match status" value="1"/>
</dbReference>
<comment type="catalytic activity">
    <reaction evidence="11">
        <text>2-phenylacetate + ATP + CoA = phenylacetyl-CoA + AMP + diphosphate</text>
        <dbReference type="Rhea" id="RHEA:20956"/>
        <dbReference type="ChEBI" id="CHEBI:18401"/>
        <dbReference type="ChEBI" id="CHEBI:30616"/>
        <dbReference type="ChEBI" id="CHEBI:33019"/>
        <dbReference type="ChEBI" id="CHEBI:57287"/>
        <dbReference type="ChEBI" id="CHEBI:57390"/>
        <dbReference type="ChEBI" id="CHEBI:456215"/>
        <dbReference type="EC" id="6.2.1.30"/>
    </reaction>
</comment>
<dbReference type="InterPro" id="IPR042099">
    <property type="entry name" value="ANL_N_sf"/>
</dbReference>
<comment type="subunit">
    <text evidence="1">Monomer.</text>
</comment>
<gene>
    <name evidence="14" type="ORF">FRC53_05320</name>
</gene>
<evidence type="ECO:0000259" key="12">
    <source>
        <dbReference type="Pfam" id="PF00501"/>
    </source>
</evidence>
<keyword evidence="3" id="KW-0597">Phosphoprotein</keyword>
<evidence type="ECO:0000313" key="15">
    <source>
        <dbReference type="Proteomes" id="UP000473648"/>
    </source>
</evidence>
<evidence type="ECO:0000256" key="7">
    <source>
        <dbReference type="ARBA" id="ARBA00061566"/>
    </source>
</evidence>
<dbReference type="EMBL" id="VOGB01000004">
    <property type="protein sequence ID" value="MQM72837.1"/>
    <property type="molecule type" value="Genomic_DNA"/>
</dbReference>
<dbReference type="GO" id="GO:0000166">
    <property type="term" value="F:nucleotide binding"/>
    <property type="evidence" value="ECO:0007669"/>
    <property type="project" value="UniProtKB-KW"/>
</dbReference>
<evidence type="ECO:0000256" key="2">
    <source>
        <dbReference type="ARBA" id="ARBA00022450"/>
    </source>
</evidence>
<comment type="function">
    <text evidence="11">Catalyzes the activation of phenylacetic acid (PA) to phenylacetyl-CoA (PA-CoA).</text>
</comment>
<comment type="similarity">
    <text evidence="7 11">Belongs to the phenylacetyl-CoA ligase family.</text>
</comment>
<evidence type="ECO:0000256" key="9">
    <source>
        <dbReference type="ARBA" id="ARBA00068695"/>
    </source>
</evidence>
<accession>A0A6L5GRI8</accession>
<name>A0A6L5GRI8_9FIRM</name>
<dbReference type="Pfam" id="PF00501">
    <property type="entry name" value="AMP-binding"/>
    <property type="match status" value="1"/>
</dbReference>
<evidence type="ECO:0000256" key="5">
    <source>
        <dbReference type="ARBA" id="ARBA00022741"/>
    </source>
</evidence>
<keyword evidence="2" id="KW-0596">Phosphopantetheine</keyword>
<dbReference type="GO" id="GO:0010124">
    <property type="term" value="P:phenylacetate catabolic process"/>
    <property type="evidence" value="ECO:0007669"/>
    <property type="project" value="UniProtKB-UniRule"/>
</dbReference>
<dbReference type="SUPFAM" id="SSF56801">
    <property type="entry name" value="Acetyl-CoA synthetase-like"/>
    <property type="match status" value="1"/>
</dbReference>
<evidence type="ECO:0000256" key="8">
    <source>
        <dbReference type="ARBA" id="ARBA00066629"/>
    </source>
</evidence>
<dbReference type="FunFam" id="3.40.50.12780:FF:000016">
    <property type="entry name" value="Phenylacetate-coenzyme A ligase"/>
    <property type="match status" value="1"/>
</dbReference>
<dbReference type="Proteomes" id="UP000473648">
    <property type="component" value="Unassembled WGS sequence"/>
</dbReference>
<dbReference type="UniPathway" id="UPA00930"/>
<comment type="caution">
    <text evidence="14">The sequence shown here is derived from an EMBL/GenBank/DDBJ whole genome shotgun (WGS) entry which is preliminary data.</text>
</comment>
<reference evidence="14" key="1">
    <citation type="journal article" date="2020" name="Appl. Environ. Microbiol.">
        <title>Medium-Chain Fatty Acid Synthesis by 'Candidatus Weimeria bifida' gen. nov., sp. nov., and 'Candidatus Pseudoramibacter fermentans' sp. nov.</title>
        <authorList>
            <person name="Scarborough M.J."/>
            <person name="Myers K.S."/>
            <person name="Donohue T.J."/>
            <person name="Noguera D.R."/>
        </authorList>
    </citation>
    <scope>NUCLEOTIDE SEQUENCE</scope>
    <source>
        <strain evidence="14">EUB1.1</strain>
    </source>
</reference>
<feature type="domain" description="AMP-dependent synthetase/ligase" evidence="12">
    <location>
        <begin position="87"/>
        <end position="284"/>
    </location>
</feature>
<evidence type="ECO:0000259" key="13">
    <source>
        <dbReference type="Pfam" id="PF14535"/>
    </source>
</evidence>
<dbReference type="Gene3D" id="3.40.50.12780">
    <property type="entry name" value="N-terminal domain of ligase-like"/>
    <property type="match status" value="1"/>
</dbReference>
<dbReference type="InterPro" id="IPR000873">
    <property type="entry name" value="AMP-dep_synth/lig_dom"/>
</dbReference>
<dbReference type="InterPro" id="IPR045851">
    <property type="entry name" value="AMP-bd_C_sf"/>
</dbReference>
<sequence length="432" mass="47895">MIWSTKETLDREEIRLIQTKKLKQTVQYAYQNVPFYQEKFKEAGIVPEDIQTLDDLSKIPFTTKDDFRNHYPFGLFAVPKEKIVRYHASSGTTGNPTVVGYTKHDMKVWKECIARIVSMAGVTYHDTAQIAFGYGLFTGALGLHQGLEKVGAAVVPMSSGNSKKQIKIMKDWGVTALIATPSYALHLSEVAQSLGLDPVNDLKVKYGVLGSEPSTEAMRKKLNENWGMHAYENYGMSELGGPGVSGECPALHGMHINEDYFICEIIDPQTGEVLPEGEKGELVVTPLFRQATPVLRYRTKDITSLDSSPCECGRTTMRMSKITGRTDDMLIISGVNVFPSQIEEVLLSTEGIGSNYLITVSKKGYLDKMDIDVEVTDSSLLDTASSLDNLLKTVQERLHTVLGIHPTIHLVEPLSMEASKGKAVRVIDKRKE</sequence>
<dbReference type="InterPro" id="IPR028154">
    <property type="entry name" value="AMP-dep_Lig_C"/>
</dbReference>
<dbReference type="Gene3D" id="3.30.300.30">
    <property type="match status" value="1"/>
</dbReference>
<feature type="domain" description="AMP-dependent ligase C-terminal" evidence="13">
    <location>
        <begin position="334"/>
        <end position="430"/>
    </location>
</feature>
<evidence type="ECO:0000256" key="4">
    <source>
        <dbReference type="ARBA" id="ARBA00022598"/>
    </source>
</evidence>
<proteinExistence type="inferred from homology"/>
<keyword evidence="4 11" id="KW-0436">Ligase</keyword>
<keyword evidence="5 11" id="KW-0547">Nucleotide-binding</keyword>
<organism evidence="14 15">
    <name type="scientific">Candidatus Pseudoramibacter fermentans</name>
    <dbReference type="NCBI Taxonomy" id="2594427"/>
    <lineage>
        <taxon>Bacteria</taxon>
        <taxon>Bacillati</taxon>
        <taxon>Bacillota</taxon>
        <taxon>Clostridia</taxon>
        <taxon>Eubacteriales</taxon>
        <taxon>Eubacteriaceae</taxon>
        <taxon>Pseudoramibacter</taxon>
    </lineage>
</organism>
<dbReference type="PANTHER" id="PTHR43439:SF2">
    <property type="entry name" value="ENZYME, PUTATIVE (JCVI)-RELATED"/>
    <property type="match status" value="1"/>
</dbReference>
<protein>
    <recommendedName>
        <fullName evidence="9 11">Phenylacetate-coenzyme A ligase</fullName>
        <ecNumber evidence="8 11">6.2.1.30</ecNumber>
    </recommendedName>
    <alternativeName>
        <fullName evidence="10 11">Phenylacetyl-CoA ligase</fullName>
    </alternativeName>
</protein>
<dbReference type="AlphaFoldDB" id="A0A6L5GRI8"/>
<evidence type="ECO:0000256" key="11">
    <source>
        <dbReference type="PIRNR" id="PIRNR006444"/>
    </source>
</evidence>
<evidence type="ECO:0000256" key="6">
    <source>
        <dbReference type="ARBA" id="ARBA00060591"/>
    </source>
</evidence>
<dbReference type="PANTHER" id="PTHR43439">
    <property type="entry name" value="PHENYLACETATE-COENZYME A LIGASE"/>
    <property type="match status" value="1"/>
</dbReference>
<evidence type="ECO:0000256" key="3">
    <source>
        <dbReference type="ARBA" id="ARBA00022553"/>
    </source>
</evidence>
<dbReference type="InterPro" id="IPR011880">
    <property type="entry name" value="PA_CoA_ligase"/>
</dbReference>
<keyword evidence="15" id="KW-1185">Reference proteome</keyword>
<evidence type="ECO:0000256" key="10">
    <source>
        <dbReference type="ARBA" id="ARBA00075111"/>
    </source>
</evidence>
<dbReference type="InterPro" id="IPR051414">
    <property type="entry name" value="Adenylate-forming_Reductase"/>
</dbReference>
<dbReference type="EC" id="6.2.1.30" evidence="8 11"/>
<evidence type="ECO:0000256" key="1">
    <source>
        <dbReference type="ARBA" id="ARBA00011245"/>
    </source>
</evidence>
<dbReference type="Pfam" id="PF14535">
    <property type="entry name" value="AMP-binding_C_2"/>
    <property type="match status" value="1"/>
</dbReference>
<comment type="pathway">
    <text evidence="6 11">Aromatic compound metabolism; phenylacetate degradation.</text>
</comment>
<dbReference type="GO" id="GO:0047475">
    <property type="term" value="F:phenylacetate-CoA ligase activity"/>
    <property type="evidence" value="ECO:0007669"/>
    <property type="project" value="UniProtKB-EC"/>
</dbReference>